<feature type="compositionally biased region" description="Polar residues" evidence="2">
    <location>
        <begin position="52"/>
        <end position="63"/>
    </location>
</feature>
<dbReference type="InterPro" id="IPR016187">
    <property type="entry name" value="CTDL_fold"/>
</dbReference>
<accession>A0A8W8M354</accession>
<feature type="domain" description="C-type lectin" evidence="3">
    <location>
        <begin position="27"/>
        <end position="88"/>
    </location>
</feature>
<feature type="compositionally biased region" description="Basic residues" evidence="2">
    <location>
        <begin position="117"/>
        <end position="129"/>
    </location>
</feature>
<evidence type="ECO:0000313" key="5">
    <source>
        <dbReference type="Proteomes" id="UP000005408"/>
    </source>
</evidence>
<dbReference type="PROSITE" id="PS50041">
    <property type="entry name" value="C_TYPE_LECTIN_2"/>
    <property type="match status" value="1"/>
</dbReference>
<feature type="region of interest" description="Disordered" evidence="2">
    <location>
        <begin position="52"/>
        <end position="71"/>
    </location>
</feature>
<evidence type="ECO:0000256" key="2">
    <source>
        <dbReference type="SAM" id="MobiDB-lite"/>
    </source>
</evidence>
<dbReference type="Proteomes" id="UP000005408">
    <property type="component" value="Unassembled WGS sequence"/>
</dbReference>
<dbReference type="Gene3D" id="3.10.100.10">
    <property type="entry name" value="Mannose-Binding Protein A, subunit A"/>
    <property type="match status" value="1"/>
</dbReference>
<sequence>MATFFNVPYFPNNNCNHLFHTHFFPILGLNNKRNPRDWDYLSGGTSSAPLLSYTNWGKNQPQTRGRRDRRNCVLVNKRRKWKNKSCTKNLKRFICEGVPGQKFSSLQSSPSDQPNRNRGKRRRRYRWSS</sequence>
<evidence type="ECO:0000256" key="1">
    <source>
        <dbReference type="ARBA" id="ARBA00023157"/>
    </source>
</evidence>
<dbReference type="SUPFAM" id="SSF56436">
    <property type="entry name" value="C-type lectin-like"/>
    <property type="match status" value="1"/>
</dbReference>
<reference evidence="4" key="1">
    <citation type="submission" date="2022-08" db="UniProtKB">
        <authorList>
            <consortium name="EnsemblMetazoa"/>
        </authorList>
    </citation>
    <scope>IDENTIFICATION</scope>
    <source>
        <strain evidence="4">05x7-T-G4-1.051#20</strain>
    </source>
</reference>
<evidence type="ECO:0000259" key="3">
    <source>
        <dbReference type="PROSITE" id="PS50041"/>
    </source>
</evidence>
<name>A0A8W8M354_MAGGI</name>
<organism evidence="4 5">
    <name type="scientific">Magallana gigas</name>
    <name type="common">Pacific oyster</name>
    <name type="synonym">Crassostrea gigas</name>
    <dbReference type="NCBI Taxonomy" id="29159"/>
    <lineage>
        <taxon>Eukaryota</taxon>
        <taxon>Metazoa</taxon>
        <taxon>Spiralia</taxon>
        <taxon>Lophotrochozoa</taxon>
        <taxon>Mollusca</taxon>
        <taxon>Bivalvia</taxon>
        <taxon>Autobranchia</taxon>
        <taxon>Pteriomorphia</taxon>
        <taxon>Ostreida</taxon>
        <taxon>Ostreoidea</taxon>
        <taxon>Ostreidae</taxon>
        <taxon>Magallana</taxon>
    </lineage>
</organism>
<dbReference type="AlphaFoldDB" id="A0A8W8M354"/>
<dbReference type="InterPro" id="IPR001304">
    <property type="entry name" value="C-type_lectin-like"/>
</dbReference>
<dbReference type="PROSITE" id="PS00615">
    <property type="entry name" value="C_TYPE_LECTIN_1"/>
    <property type="match status" value="1"/>
</dbReference>
<protein>
    <recommendedName>
        <fullName evidence="3">C-type lectin domain-containing protein</fullName>
    </recommendedName>
</protein>
<dbReference type="InterPro" id="IPR018378">
    <property type="entry name" value="C-type_lectin_CS"/>
</dbReference>
<evidence type="ECO:0000313" key="4">
    <source>
        <dbReference type="EnsemblMetazoa" id="G3111.9:cds"/>
    </source>
</evidence>
<feature type="compositionally biased region" description="Polar residues" evidence="2">
    <location>
        <begin position="103"/>
        <end position="114"/>
    </location>
</feature>
<keyword evidence="5" id="KW-1185">Reference proteome</keyword>
<dbReference type="EnsemblMetazoa" id="G3111.9">
    <property type="protein sequence ID" value="G3111.9:cds"/>
    <property type="gene ID" value="G3111"/>
</dbReference>
<feature type="region of interest" description="Disordered" evidence="2">
    <location>
        <begin position="103"/>
        <end position="129"/>
    </location>
</feature>
<keyword evidence="1" id="KW-1015">Disulfide bond</keyword>
<dbReference type="InterPro" id="IPR016186">
    <property type="entry name" value="C-type_lectin-like/link_sf"/>
</dbReference>
<proteinExistence type="predicted"/>
<dbReference type="Pfam" id="PF00059">
    <property type="entry name" value="Lectin_C"/>
    <property type="match status" value="1"/>
</dbReference>